<name>E9GAE7_DAPPU</name>
<reference evidence="1 2" key="1">
    <citation type="journal article" date="2011" name="Science">
        <title>The ecoresponsive genome of Daphnia pulex.</title>
        <authorList>
            <person name="Colbourne J.K."/>
            <person name="Pfrender M.E."/>
            <person name="Gilbert D."/>
            <person name="Thomas W.K."/>
            <person name="Tucker A."/>
            <person name="Oakley T.H."/>
            <person name="Tokishita S."/>
            <person name="Aerts A."/>
            <person name="Arnold G.J."/>
            <person name="Basu M.K."/>
            <person name="Bauer D.J."/>
            <person name="Caceres C.E."/>
            <person name="Carmel L."/>
            <person name="Casola C."/>
            <person name="Choi J.H."/>
            <person name="Detter J.C."/>
            <person name="Dong Q."/>
            <person name="Dusheyko S."/>
            <person name="Eads B.D."/>
            <person name="Frohlich T."/>
            <person name="Geiler-Samerotte K.A."/>
            <person name="Gerlach D."/>
            <person name="Hatcher P."/>
            <person name="Jogdeo S."/>
            <person name="Krijgsveld J."/>
            <person name="Kriventseva E.V."/>
            <person name="Kultz D."/>
            <person name="Laforsch C."/>
            <person name="Lindquist E."/>
            <person name="Lopez J."/>
            <person name="Manak J.R."/>
            <person name="Muller J."/>
            <person name="Pangilinan J."/>
            <person name="Patwardhan R.P."/>
            <person name="Pitluck S."/>
            <person name="Pritham E.J."/>
            <person name="Rechtsteiner A."/>
            <person name="Rho M."/>
            <person name="Rogozin I.B."/>
            <person name="Sakarya O."/>
            <person name="Salamov A."/>
            <person name="Schaack S."/>
            <person name="Shapiro H."/>
            <person name="Shiga Y."/>
            <person name="Skalitzky C."/>
            <person name="Smith Z."/>
            <person name="Souvorov A."/>
            <person name="Sung W."/>
            <person name="Tang Z."/>
            <person name="Tsuchiya D."/>
            <person name="Tu H."/>
            <person name="Vos H."/>
            <person name="Wang M."/>
            <person name="Wolf Y.I."/>
            <person name="Yamagata H."/>
            <person name="Yamada T."/>
            <person name="Ye Y."/>
            <person name="Shaw J.R."/>
            <person name="Andrews J."/>
            <person name="Crease T.J."/>
            <person name="Tang H."/>
            <person name="Lucas S.M."/>
            <person name="Robertson H.M."/>
            <person name="Bork P."/>
            <person name="Koonin E.V."/>
            <person name="Zdobnov E.M."/>
            <person name="Grigoriev I.V."/>
            <person name="Lynch M."/>
            <person name="Boore J.L."/>
        </authorList>
    </citation>
    <scope>NUCLEOTIDE SEQUENCE [LARGE SCALE GENOMIC DNA]</scope>
</reference>
<proteinExistence type="predicted"/>
<evidence type="ECO:0000313" key="1">
    <source>
        <dbReference type="EMBL" id="EFX83226.1"/>
    </source>
</evidence>
<accession>E9GAE7</accession>
<dbReference type="InParanoid" id="E9GAE7"/>
<dbReference type="EMBL" id="GL732537">
    <property type="protein sequence ID" value="EFX83226.1"/>
    <property type="molecule type" value="Genomic_DNA"/>
</dbReference>
<dbReference type="AlphaFoldDB" id="E9GAE7"/>
<organism evidence="1 2">
    <name type="scientific">Daphnia pulex</name>
    <name type="common">Water flea</name>
    <dbReference type="NCBI Taxonomy" id="6669"/>
    <lineage>
        <taxon>Eukaryota</taxon>
        <taxon>Metazoa</taxon>
        <taxon>Ecdysozoa</taxon>
        <taxon>Arthropoda</taxon>
        <taxon>Crustacea</taxon>
        <taxon>Branchiopoda</taxon>
        <taxon>Diplostraca</taxon>
        <taxon>Cladocera</taxon>
        <taxon>Anomopoda</taxon>
        <taxon>Daphniidae</taxon>
        <taxon>Daphnia</taxon>
    </lineage>
</organism>
<keyword evidence="2" id="KW-1185">Reference proteome</keyword>
<evidence type="ECO:0000313" key="2">
    <source>
        <dbReference type="Proteomes" id="UP000000305"/>
    </source>
</evidence>
<gene>
    <name evidence="1" type="ORF">DAPPUDRAFT_239913</name>
</gene>
<dbReference type="KEGG" id="dpx:DAPPUDRAFT_239913"/>
<dbReference type="Proteomes" id="UP000000305">
    <property type="component" value="Unassembled WGS sequence"/>
</dbReference>
<protein>
    <submittedName>
        <fullName evidence="1">Uncharacterized protein</fullName>
    </submittedName>
</protein>
<sequence>MELESTNGTDLTGANATNIYSIGVDFITRCRKSSAHFVTLILKHLNRIRLDGGSSSWQNWPEESRWAIDPAPIVSFGELMDSNEAIADLSTAPSFVAARSPRLCARDMRRACSLLLLLPPLRLGGFPAAAPTVPSRADGLVQPIKIVAAGDGRRKKDKNRDKWMNQSAQSLKAGAYGAVGEDMGPQVYQKGRNRAFEAEGVDIDWKSLAKKIGLRRQPPISYHPPSSINASMPPIGWPIDFDLFSADENGTFELEYRHRGIKN</sequence>
<dbReference type="HOGENOM" id="CLU_1058680_0_0_1"/>